<feature type="domain" description="DNA2/NAM7 helicase-like C-terminal" evidence="3">
    <location>
        <begin position="266"/>
        <end position="491"/>
    </location>
</feature>
<dbReference type="SUPFAM" id="SSF52540">
    <property type="entry name" value="P-loop containing nucleoside triphosphate hydrolases"/>
    <property type="match status" value="1"/>
</dbReference>
<dbReference type="CDD" id="cd18808">
    <property type="entry name" value="SF1_C_Upf1"/>
    <property type="match status" value="1"/>
</dbReference>
<dbReference type="VEuPathDB" id="AmoebaDB:ACA1_393280"/>
<dbReference type="InterPro" id="IPR047187">
    <property type="entry name" value="SF1_C_Upf1"/>
</dbReference>
<dbReference type="STRING" id="1257118.L8H0D0"/>
<organism evidence="4 5">
    <name type="scientific">Acanthamoeba castellanii (strain ATCC 30010 / Neff)</name>
    <dbReference type="NCBI Taxonomy" id="1257118"/>
    <lineage>
        <taxon>Eukaryota</taxon>
        <taxon>Amoebozoa</taxon>
        <taxon>Discosea</taxon>
        <taxon>Longamoebia</taxon>
        <taxon>Centramoebida</taxon>
        <taxon>Acanthamoebidae</taxon>
        <taxon>Acanthamoeba</taxon>
    </lineage>
</organism>
<gene>
    <name evidence="4" type="ORF">ACA1_393280</name>
</gene>
<dbReference type="OMA" id="PLARFNC"/>
<accession>L8H0D0</accession>
<dbReference type="GO" id="GO:0001147">
    <property type="term" value="F:transcription termination site sequence-specific DNA binding"/>
    <property type="evidence" value="ECO:0007669"/>
    <property type="project" value="TreeGrafter"/>
</dbReference>
<dbReference type="InterPro" id="IPR041677">
    <property type="entry name" value="DNA2/NAM7_AAA_11"/>
</dbReference>
<evidence type="ECO:0000259" key="3">
    <source>
        <dbReference type="Pfam" id="PF13087"/>
    </source>
</evidence>
<feature type="compositionally biased region" description="Basic and acidic residues" evidence="1">
    <location>
        <begin position="570"/>
        <end position="588"/>
    </location>
</feature>
<feature type="compositionally biased region" description="Acidic residues" evidence="1">
    <location>
        <begin position="560"/>
        <end position="569"/>
    </location>
</feature>
<dbReference type="InterPro" id="IPR045055">
    <property type="entry name" value="DNA2/NAM7-like"/>
</dbReference>
<evidence type="ECO:0000313" key="4">
    <source>
        <dbReference type="EMBL" id="ELR18662.1"/>
    </source>
</evidence>
<feature type="compositionally biased region" description="Basic and acidic residues" evidence="1">
    <location>
        <begin position="679"/>
        <end position="704"/>
    </location>
</feature>
<evidence type="ECO:0000313" key="5">
    <source>
        <dbReference type="Proteomes" id="UP000011083"/>
    </source>
</evidence>
<dbReference type="EMBL" id="KB007948">
    <property type="protein sequence ID" value="ELR18662.1"/>
    <property type="molecule type" value="Genomic_DNA"/>
</dbReference>
<dbReference type="InterPro" id="IPR027417">
    <property type="entry name" value="P-loop_NTPase"/>
</dbReference>
<evidence type="ECO:0000259" key="2">
    <source>
        <dbReference type="Pfam" id="PF13086"/>
    </source>
</evidence>
<dbReference type="Pfam" id="PF13087">
    <property type="entry name" value="AAA_12"/>
    <property type="match status" value="1"/>
</dbReference>
<dbReference type="RefSeq" id="XP_004340705.1">
    <property type="nucleotide sequence ID" value="XM_004340657.1"/>
</dbReference>
<feature type="domain" description="DNA2/NAM7 helicase helicase" evidence="2">
    <location>
        <begin position="169"/>
        <end position="256"/>
    </location>
</feature>
<dbReference type="OrthoDB" id="6513042at2759"/>
<dbReference type="AlphaFoldDB" id="L8H0D0"/>
<dbReference type="Pfam" id="PF13086">
    <property type="entry name" value="AAA_11"/>
    <property type="match status" value="2"/>
</dbReference>
<feature type="domain" description="DNA2/NAM7 helicase helicase" evidence="2">
    <location>
        <begin position="24"/>
        <end position="134"/>
    </location>
</feature>
<name>L8H0D0_ACACF</name>
<sequence length="723" mass="80831">MWKLNLCMAEINYIAEEMIATYQLNEDQQSVLQACLTWFEPIDHEVTMDKSLPIALVHGVFGAGKSFLLVVLPTSRQLTPQPAQIVFISRVLDAADNRDIRILVASSTNTAVDRVLEGLLELDFKDFMRVGSLRKISKRVIHHAPQADEKSAIKDLKLMLKEEAGGVDEMKIKTMLKEAETGHMKKKVEKISSTRVIGVTCAASGFPILDGSTFPLVILDECSQMLEPHSMIPLARFNCQKLIAVGDPLQLPPVLESFANKEDGLAKTLFIRLSTIGFPPIMLRTQYRCHPAISGIANRLFYEGKLLDGVTPEQRSPLLPTLPTLYFCNSLRGTEERAGKSYHNPYELGLIVEMVKSLINWGIKPQQIGIIALYKPQAYKIETALAAVKATDISEEYVEELLNQADDIEILEEDEERRRQVRGKQWQEKQRNKLVAKEIQVSTVDAFQGSEKEVIIVTCVRTTRLGFIDSPKRLNVTLTRAKRHLIIVGNGKVLAGNQTWTTILSQIEANGVVQDAEHFLRTGEFSRTGLSAGGAAGRGGAREEPEEDYEHEIMGRHEEEGDNVDEEEHDMMMEIQREMEEEEREHRRVPAPAVPGHLARGPARQHQDHSNERDGGGQPPPQPSTEERVSEEEWAMLAMLEQSEAAPSRSLEEEDEVHLGQTTATSSRKEDGEDVTMPEEDKRGECEEGRERATNEASEEKGNEAADGYDPAASEWSLGDLDL</sequence>
<dbReference type="GO" id="GO:0004386">
    <property type="term" value="F:helicase activity"/>
    <property type="evidence" value="ECO:0007669"/>
    <property type="project" value="InterPro"/>
</dbReference>
<dbReference type="KEGG" id="acan:ACA1_393280"/>
<reference evidence="4 5" key="1">
    <citation type="journal article" date="2013" name="Genome Biol.">
        <title>Genome of Acanthamoeba castellanii highlights extensive lateral gene transfer and early evolution of tyrosine kinase signaling.</title>
        <authorList>
            <person name="Clarke M."/>
            <person name="Lohan A.J."/>
            <person name="Liu B."/>
            <person name="Lagkouvardos I."/>
            <person name="Roy S."/>
            <person name="Zafar N."/>
            <person name="Bertelli C."/>
            <person name="Schilde C."/>
            <person name="Kianianmomeni A."/>
            <person name="Burglin T.R."/>
            <person name="Frech C."/>
            <person name="Turcotte B."/>
            <person name="Kopec K.O."/>
            <person name="Synnott J.M."/>
            <person name="Choo C."/>
            <person name="Paponov I."/>
            <person name="Finkler A."/>
            <person name="Soon Heng Tan C."/>
            <person name="Hutchins A.P."/>
            <person name="Weinmeier T."/>
            <person name="Rattei T."/>
            <person name="Chu J.S."/>
            <person name="Gimenez G."/>
            <person name="Irimia M."/>
            <person name="Rigden D.J."/>
            <person name="Fitzpatrick D.A."/>
            <person name="Lorenzo-Morales J."/>
            <person name="Bateman A."/>
            <person name="Chiu C.H."/>
            <person name="Tang P."/>
            <person name="Hegemann P."/>
            <person name="Fromm H."/>
            <person name="Raoult D."/>
            <person name="Greub G."/>
            <person name="Miranda-Saavedra D."/>
            <person name="Chen N."/>
            <person name="Nash P."/>
            <person name="Ginger M.L."/>
            <person name="Horn M."/>
            <person name="Schaap P."/>
            <person name="Caler L."/>
            <person name="Loftus B."/>
        </authorList>
    </citation>
    <scope>NUCLEOTIDE SEQUENCE [LARGE SCALE GENOMIC DNA]</scope>
    <source>
        <strain evidence="4 5">Neff</strain>
    </source>
</reference>
<evidence type="ECO:0000256" key="1">
    <source>
        <dbReference type="SAM" id="MobiDB-lite"/>
    </source>
</evidence>
<dbReference type="GO" id="GO:0016604">
    <property type="term" value="C:nuclear body"/>
    <property type="evidence" value="ECO:0007669"/>
    <property type="project" value="TreeGrafter"/>
</dbReference>
<proteinExistence type="predicted"/>
<dbReference type="PANTHER" id="PTHR10887:SF531">
    <property type="entry name" value="PROTEIN ZGRF1"/>
    <property type="match status" value="1"/>
</dbReference>
<protein>
    <submittedName>
        <fullName evidence="4">Uncharacterized protein</fullName>
    </submittedName>
</protein>
<dbReference type="Proteomes" id="UP000011083">
    <property type="component" value="Unassembled WGS sequence"/>
</dbReference>
<feature type="compositionally biased region" description="Basic and acidic residues" evidence="1">
    <location>
        <begin position="605"/>
        <end position="615"/>
    </location>
</feature>
<dbReference type="Gene3D" id="3.40.50.300">
    <property type="entry name" value="P-loop containing nucleotide triphosphate hydrolases"/>
    <property type="match status" value="2"/>
</dbReference>
<dbReference type="PANTHER" id="PTHR10887">
    <property type="entry name" value="DNA2/NAM7 HELICASE FAMILY"/>
    <property type="match status" value="1"/>
</dbReference>
<feature type="region of interest" description="Disordered" evidence="1">
    <location>
        <begin position="528"/>
        <end position="723"/>
    </location>
</feature>
<keyword evidence="5" id="KW-1185">Reference proteome</keyword>
<dbReference type="GeneID" id="14919446"/>
<dbReference type="GO" id="GO:0006369">
    <property type="term" value="P:termination of RNA polymerase II transcription"/>
    <property type="evidence" value="ECO:0007669"/>
    <property type="project" value="TreeGrafter"/>
</dbReference>
<dbReference type="InterPro" id="IPR041679">
    <property type="entry name" value="DNA2/NAM7-like_C"/>
</dbReference>